<organism evidence="1 2">
    <name type="scientific">Solanum verrucosum</name>
    <dbReference type="NCBI Taxonomy" id="315347"/>
    <lineage>
        <taxon>Eukaryota</taxon>
        <taxon>Viridiplantae</taxon>
        <taxon>Streptophyta</taxon>
        <taxon>Embryophyta</taxon>
        <taxon>Tracheophyta</taxon>
        <taxon>Spermatophyta</taxon>
        <taxon>Magnoliopsida</taxon>
        <taxon>eudicotyledons</taxon>
        <taxon>Gunneridae</taxon>
        <taxon>Pentapetalae</taxon>
        <taxon>asterids</taxon>
        <taxon>lamiids</taxon>
        <taxon>Solanales</taxon>
        <taxon>Solanaceae</taxon>
        <taxon>Solanoideae</taxon>
        <taxon>Solaneae</taxon>
        <taxon>Solanum</taxon>
    </lineage>
</organism>
<dbReference type="AlphaFoldDB" id="A0AAF0PMG6"/>
<name>A0AAF0PMG6_SOLVR</name>
<reference evidence="1" key="1">
    <citation type="submission" date="2023-08" db="EMBL/GenBank/DDBJ databases">
        <title>A de novo genome assembly of Solanum verrucosum Schlechtendal, a Mexican diploid species geographically isolated from the other diploid A-genome species in potato relatives.</title>
        <authorList>
            <person name="Hosaka K."/>
        </authorList>
    </citation>
    <scope>NUCLEOTIDE SEQUENCE</scope>
    <source>
        <tissue evidence="1">Young leaves</tissue>
    </source>
</reference>
<evidence type="ECO:0000313" key="1">
    <source>
        <dbReference type="EMBL" id="WMV07679.1"/>
    </source>
</evidence>
<accession>A0AAF0PMG6</accession>
<proteinExistence type="predicted"/>
<protein>
    <submittedName>
        <fullName evidence="1">Uncharacterized protein</fullName>
    </submittedName>
</protein>
<evidence type="ECO:0000313" key="2">
    <source>
        <dbReference type="Proteomes" id="UP001234989"/>
    </source>
</evidence>
<dbReference type="Proteomes" id="UP001234989">
    <property type="component" value="Chromosome 1"/>
</dbReference>
<sequence length="77" mass="8469">MSRTEPRRRYPGSASSTPLIQLSTPESVLSLLAFRRTQIFCVPSFVLLGCCRVSAELRKPGQGFAWGQKWSLGADPA</sequence>
<keyword evidence="2" id="KW-1185">Reference proteome</keyword>
<dbReference type="EMBL" id="CP133612">
    <property type="protein sequence ID" value="WMV07679.1"/>
    <property type="molecule type" value="Genomic_DNA"/>
</dbReference>
<gene>
    <name evidence="1" type="ORF">MTR67_001064</name>
</gene>